<evidence type="ECO:0000313" key="8">
    <source>
        <dbReference type="Proteomes" id="UP000266483"/>
    </source>
</evidence>
<dbReference type="RefSeq" id="WP_119441678.1">
    <property type="nucleotide sequence ID" value="NZ_CP170494.1"/>
</dbReference>
<name>A0ABX9MWD9_9BURK</name>
<organism evidence="7 8">
    <name type="scientific">Neopusillimonas maritima</name>
    <dbReference type="NCBI Taxonomy" id="2026239"/>
    <lineage>
        <taxon>Bacteria</taxon>
        <taxon>Pseudomonadati</taxon>
        <taxon>Pseudomonadota</taxon>
        <taxon>Betaproteobacteria</taxon>
        <taxon>Burkholderiales</taxon>
        <taxon>Alcaligenaceae</taxon>
        <taxon>Neopusillimonas</taxon>
    </lineage>
</organism>
<comment type="caution">
    <text evidence="7">The sequence shown here is derived from an EMBL/GenBank/DDBJ whole genome shotgun (WGS) entry which is preliminary data.</text>
</comment>
<comment type="similarity">
    <text evidence="1">Belongs to the leucine-binding protein family.</text>
</comment>
<evidence type="ECO:0000256" key="1">
    <source>
        <dbReference type="ARBA" id="ARBA00010062"/>
    </source>
</evidence>
<keyword evidence="8" id="KW-1185">Reference proteome</keyword>
<evidence type="ECO:0000313" key="7">
    <source>
        <dbReference type="EMBL" id="RII83290.1"/>
    </source>
</evidence>
<protein>
    <submittedName>
        <fullName evidence="7">Branched-chain amino acid ABC transporter substrate-binding protein</fullName>
    </submittedName>
</protein>
<dbReference type="InterPro" id="IPR028082">
    <property type="entry name" value="Peripla_BP_I"/>
</dbReference>
<sequence length="394" mass="42024">MRKTQFIQGTLASVVIAGFAAITPALAADPIKVGVVTPLSGTYASLGQQVRWGIELATKEINASGGIMGRQIQLLFEDEEANPAVAAPKAEKLFQVEKVDFLTGTVNSASTLAVGQVAERNDRLIATTVSFSDAITGDKCSPNVFRVNAKAGQQSAALAAWLSEAVPDAQVFYLGPDYEMGRSTVAAFKSAAEARGAKTVGEVFAPLGNKDYSPFFGQIRASRPNVLYTSVAGNDTVRLFNQLAEYGLSRNLTIVGASGTVTSQNMEAIGENAEGFTTGVGYSVDLDIPANKTFVKAFEAEYKALPDLYGADSYGVMYFYKAAVEKAQSTETDKVRAAMEGLEWSTPQGMKTMRAGDHQAMQDMYVTRVQDGKFNVLSKVAAKDALGPDTCTRF</sequence>
<keyword evidence="3 5" id="KW-0732">Signal</keyword>
<dbReference type="InterPro" id="IPR000709">
    <property type="entry name" value="Leu_Ile_Val-bd"/>
</dbReference>
<keyword evidence="2" id="KW-0813">Transport</keyword>
<keyword evidence="4" id="KW-0029">Amino-acid transport</keyword>
<dbReference type="CDD" id="cd19989">
    <property type="entry name" value="PBP1_SBP-like"/>
    <property type="match status" value="1"/>
</dbReference>
<evidence type="ECO:0000256" key="3">
    <source>
        <dbReference type="ARBA" id="ARBA00022729"/>
    </source>
</evidence>
<gene>
    <name evidence="7" type="ORF">CJO09_06735</name>
</gene>
<dbReference type="InterPro" id="IPR028081">
    <property type="entry name" value="Leu-bd"/>
</dbReference>
<evidence type="ECO:0000256" key="5">
    <source>
        <dbReference type="SAM" id="SignalP"/>
    </source>
</evidence>
<dbReference type="PRINTS" id="PR00337">
    <property type="entry name" value="LEUILEVALBP"/>
</dbReference>
<dbReference type="InterPro" id="IPR051010">
    <property type="entry name" value="BCAA_transport"/>
</dbReference>
<feature type="domain" description="Leucine-binding protein" evidence="6">
    <location>
        <begin position="30"/>
        <end position="372"/>
    </location>
</feature>
<dbReference type="SUPFAM" id="SSF53822">
    <property type="entry name" value="Periplasmic binding protein-like I"/>
    <property type="match status" value="1"/>
</dbReference>
<dbReference type="Pfam" id="PF13458">
    <property type="entry name" value="Peripla_BP_6"/>
    <property type="match status" value="1"/>
</dbReference>
<accession>A0ABX9MWD9</accession>
<proteinExistence type="inferred from homology"/>
<evidence type="ECO:0000259" key="6">
    <source>
        <dbReference type="Pfam" id="PF13458"/>
    </source>
</evidence>
<dbReference type="EMBL" id="NQOU01000002">
    <property type="protein sequence ID" value="RII83290.1"/>
    <property type="molecule type" value="Genomic_DNA"/>
</dbReference>
<dbReference type="Proteomes" id="UP000266483">
    <property type="component" value="Unassembled WGS sequence"/>
</dbReference>
<dbReference type="PANTHER" id="PTHR30483">
    <property type="entry name" value="LEUCINE-SPECIFIC-BINDING PROTEIN"/>
    <property type="match status" value="1"/>
</dbReference>
<evidence type="ECO:0000256" key="2">
    <source>
        <dbReference type="ARBA" id="ARBA00022448"/>
    </source>
</evidence>
<feature type="signal peptide" evidence="5">
    <location>
        <begin position="1"/>
        <end position="27"/>
    </location>
</feature>
<evidence type="ECO:0000256" key="4">
    <source>
        <dbReference type="ARBA" id="ARBA00022970"/>
    </source>
</evidence>
<feature type="chain" id="PRO_5045463375" evidence="5">
    <location>
        <begin position="28"/>
        <end position="394"/>
    </location>
</feature>
<reference evidence="7 8" key="1">
    <citation type="submission" date="2017-08" db="EMBL/GenBank/DDBJ databases">
        <title>Pusillimonas indicus sp. nov., a member of the family Alcaligenaceae isolated from surface seawater.</title>
        <authorList>
            <person name="Li J."/>
        </authorList>
    </citation>
    <scope>NUCLEOTIDE SEQUENCE [LARGE SCALE GENOMIC DNA]</scope>
    <source>
        <strain evidence="7 8">17-4A</strain>
    </source>
</reference>
<dbReference type="Gene3D" id="3.40.50.2300">
    <property type="match status" value="2"/>
</dbReference>